<dbReference type="HOGENOM" id="CLU_852369_0_0_11"/>
<keyword evidence="2" id="KW-1185">Reference proteome</keyword>
<dbReference type="KEGG" id="sgu:SGLAU_04495"/>
<gene>
    <name evidence="1" type="ORF">SGLAU_04495</name>
</gene>
<reference evidence="2" key="1">
    <citation type="journal article" date="2015" name="J. Biotechnol.">
        <title>Complete genome sequence of the actinobacterium Streptomyces glaucescens GLA.O (DSM 40922) consisting of a linear chromosome and one linear plasmid.</title>
        <authorList>
            <person name="Ortseifen V."/>
            <person name="Winkler A."/>
            <person name="Albersmeier A."/>
            <person name="Wendler S."/>
            <person name="Puhler A."/>
            <person name="Kalinowski J."/>
            <person name="Ruckert C."/>
        </authorList>
    </citation>
    <scope>NUCLEOTIDE SEQUENCE [LARGE SCALE GENOMIC DNA]</scope>
    <source>
        <strain evidence="2">DSM 40922 / GLA O</strain>
    </source>
</reference>
<dbReference type="AlphaFoldDB" id="A0A089YTG0"/>
<name>A0A089YTG0_STRGA</name>
<dbReference type="eggNOG" id="COG1305">
    <property type="taxonomic scope" value="Bacteria"/>
</dbReference>
<sequence>MPYQAEAAGSTSWEKVADSIEFIPAEYSVKSLPESVAREMLGCEPGDVDRLVGVGLPFEERAGERYFDANDLYNLGMYSGRSTTQPELAFRMLFRFAGRPVEDLLRPKTWDVRVRLECVECAGEAPWHFEEPDVVRFGGRLEDVSRPEPGAGSARFAARVTTTGARTPIVSPVLRELVREYLEAGYRWQMIPVSMQSDVELVHKLGATSCIAASLFLAERFRAAGYRAQAKRGWFCGVLGGALDLPHACVEVVDDDGALRTVDIAKAQLAARLPDDTEAFRELCLGSVYNKVIPSTASGNEPFGRHECGSPRPAEIHADIRAVRRS</sequence>
<protein>
    <submittedName>
        <fullName evidence="1">Uncharacterized protein</fullName>
    </submittedName>
</protein>
<proteinExistence type="predicted"/>
<organism evidence="1 2">
    <name type="scientific">Streptomyces glaucescens</name>
    <dbReference type="NCBI Taxonomy" id="1907"/>
    <lineage>
        <taxon>Bacteria</taxon>
        <taxon>Bacillati</taxon>
        <taxon>Actinomycetota</taxon>
        <taxon>Actinomycetes</taxon>
        <taxon>Kitasatosporales</taxon>
        <taxon>Streptomycetaceae</taxon>
        <taxon>Streptomyces</taxon>
    </lineage>
</organism>
<evidence type="ECO:0000313" key="1">
    <source>
        <dbReference type="EMBL" id="AIR96925.1"/>
    </source>
</evidence>
<dbReference type="EMBL" id="CP009438">
    <property type="protein sequence ID" value="AIR96925.1"/>
    <property type="molecule type" value="Genomic_DNA"/>
</dbReference>
<dbReference type="Proteomes" id="UP000029482">
    <property type="component" value="Chromosome"/>
</dbReference>
<evidence type="ECO:0000313" key="2">
    <source>
        <dbReference type="Proteomes" id="UP000029482"/>
    </source>
</evidence>
<accession>A0A089YTG0</accession>